<evidence type="ECO:0000313" key="7">
    <source>
        <dbReference type="Proteomes" id="UP000664859"/>
    </source>
</evidence>
<feature type="compositionally biased region" description="Gly residues" evidence="5">
    <location>
        <begin position="184"/>
        <end position="194"/>
    </location>
</feature>
<dbReference type="GO" id="GO:0042797">
    <property type="term" value="P:tRNA transcription by RNA polymerase III"/>
    <property type="evidence" value="ECO:0007669"/>
    <property type="project" value="TreeGrafter"/>
</dbReference>
<feature type="region of interest" description="Disordered" evidence="5">
    <location>
        <begin position="314"/>
        <end position="365"/>
    </location>
</feature>
<dbReference type="OrthoDB" id="5836119at2759"/>
<comment type="caution">
    <text evidence="6">The sequence shown here is derived from an EMBL/GenBank/DDBJ whole genome shotgun (WGS) entry which is preliminary data.</text>
</comment>
<accession>A0A835ZEC9</accession>
<keyword evidence="4" id="KW-0539">Nucleus</keyword>
<keyword evidence="7" id="KW-1185">Reference proteome</keyword>
<evidence type="ECO:0000256" key="5">
    <source>
        <dbReference type="SAM" id="MobiDB-lite"/>
    </source>
</evidence>
<feature type="region of interest" description="Disordered" evidence="5">
    <location>
        <begin position="458"/>
        <end position="511"/>
    </location>
</feature>
<evidence type="ECO:0000256" key="4">
    <source>
        <dbReference type="ARBA" id="ARBA00023242"/>
    </source>
</evidence>
<protein>
    <submittedName>
        <fullName evidence="6">RNA polymerase III RPC4-domain-containing protein</fullName>
    </submittedName>
</protein>
<feature type="compositionally biased region" description="Pro residues" evidence="5">
    <location>
        <begin position="484"/>
        <end position="497"/>
    </location>
</feature>
<evidence type="ECO:0000256" key="2">
    <source>
        <dbReference type="ARBA" id="ARBA00022478"/>
    </source>
</evidence>
<keyword evidence="2" id="KW-0240">DNA-directed RNA polymerase</keyword>
<evidence type="ECO:0000256" key="1">
    <source>
        <dbReference type="ARBA" id="ARBA00004123"/>
    </source>
</evidence>
<keyword evidence="3" id="KW-0804">Transcription</keyword>
<dbReference type="Proteomes" id="UP000664859">
    <property type="component" value="Unassembled WGS sequence"/>
</dbReference>
<proteinExistence type="predicted"/>
<name>A0A835ZEC9_9STRA</name>
<dbReference type="Pfam" id="PF05132">
    <property type="entry name" value="RNA_pol_Rpc4"/>
    <property type="match status" value="1"/>
</dbReference>
<dbReference type="EMBL" id="JAFCMP010000010">
    <property type="protein sequence ID" value="KAG5192150.1"/>
    <property type="molecule type" value="Genomic_DNA"/>
</dbReference>
<feature type="compositionally biased region" description="Gly residues" evidence="5">
    <location>
        <begin position="474"/>
        <end position="483"/>
    </location>
</feature>
<dbReference type="InterPro" id="IPR007811">
    <property type="entry name" value="RPC4"/>
</dbReference>
<dbReference type="GO" id="GO:0003677">
    <property type="term" value="F:DNA binding"/>
    <property type="evidence" value="ECO:0007669"/>
    <property type="project" value="InterPro"/>
</dbReference>
<gene>
    <name evidence="6" type="ORF">JKP88DRAFT_251117</name>
</gene>
<dbReference type="PANTHER" id="PTHR13408:SF0">
    <property type="entry name" value="DNA-DIRECTED RNA POLYMERASE III SUBUNIT RPC4"/>
    <property type="match status" value="1"/>
</dbReference>
<dbReference type="PANTHER" id="PTHR13408">
    <property type="entry name" value="DNA-DIRECTED RNA POLYMERASE III"/>
    <property type="match status" value="1"/>
</dbReference>
<comment type="subcellular location">
    <subcellularLocation>
        <location evidence="1">Nucleus</location>
    </subcellularLocation>
</comment>
<feature type="region of interest" description="Disordered" evidence="5">
    <location>
        <begin position="183"/>
        <end position="219"/>
    </location>
</feature>
<feature type="compositionally biased region" description="Basic and acidic residues" evidence="5">
    <location>
        <begin position="58"/>
        <end position="77"/>
    </location>
</feature>
<feature type="compositionally biased region" description="Basic and acidic residues" evidence="5">
    <location>
        <begin position="33"/>
        <end position="44"/>
    </location>
</feature>
<reference evidence="6" key="1">
    <citation type="submission" date="2021-02" db="EMBL/GenBank/DDBJ databases">
        <title>First Annotated Genome of the Yellow-green Alga Tribonema minus.</title>
        <authorList>
            <person name="Mahan K.M."/>
        </authorList>
    </citation>
    <scope>NUCLEOTIDE SEQUENCE</scope>
    <source>
        <strain evidence="6">UTEX B ZZ1240</strain>
    </source>
</reference>
<dbReference type="AlphaFoldDB" id="A0A835ZEC9"/>
<feature type="compositionally biased region" description="Basic and acidic residues" evidence="5">
    <location>
        <begin position="210"/>
        <end position="219"/>
    </location>
</feature>
<evidence type="ECO:0000313" key="6">
    <source>
        <dbReference type="EMBL" id="KAG5192150.1"/>
    </source>
</evidence>
<feature type="region of interest" description="Disordered" evidence="5">
    <location>
        <begin position="1"/>
        <end position="82"/>
    </location>
</feature>
<evidence type="ECO:0000256" key="3">
    <source>
        <dbReference type="ARBA" id="ARBA00023163"/>
    </source>
</evidence>
<organism evidence="6 7">
    <name type="scientific">Tribonema minus</name>
    <dbReference type="NCBI Taxonomy" id="303371"/>
    <lineage>
        <taxon>Eukaryota</taxon>
        <taxon>Sar</taxon>
        <taxon>Stramenopiles</taxon>
        <taxon>Ochrophyta</taxon>
        <taxon>PX clade</taxon>
        <taxon>Xanthophyceae</taxon>
        <taxon>Tribonematales</taxon>
        <taxon>Tribonemataceae</taxon>
        <taxon>Tribonema</taxon>
    </lineage>
</organism>
<dbReference type="GO" id="GO:0005666">
    <property type="term" value="C:RNA polymerase III complex"/>
    <property type="evidence" value="ECO:0007669"/>
    <property type="project" value="InterPro"/>
</dbReference>
<feature type="compositionally biased region" description="Gly residues" evidence="5">
    <location>
        <begin position="1"/>
        <end position="12"/>
    </location>
</feature>
<feature type="compositionally biased region" description="Gly residues" evidence="5">
    <location>
        <begin position="325"/>
        <end position="340"/>
    </location>
</feature>
<sequence length="511" mass="52470">MSADGSGPGRGGEPPRRKFKPKAPPARTAPAEAKSDTARQRPEAVDQGGRGGGRHGRGRGDRGRGRGDRGGFGDGRGRGRGRAPVVMGRAFFEAGGGGDAGPASEADISRVIARDERRQAEREAAAALNFPYAFTTSYARVPIDAAPGSILTATPLAPCDHALGAAANAHHAQRTAAVKAEAVAGGGDGGGGGAEEAKGGSTEPGGTAAMDDKSGGEWEDKLDKADDDFVDDDDDIGMTDLDGGAGRAATMKVLGNAFQPHDVLRPIVIPFSKNTAVRPEDLFARPHDAAALQAEEDEGIFFVQLPTALPRVFPESMEHPSQPTDGGGDGGGGGTHGAVGGTRAQGAKAAADTSGEADGSPGYDNSLTTMLPGRIGKLQIRRSGTVQLLLAGVALDVSAGMPCHFVEELTCVNPKQKTMSMFGQVTRRLVCAPNFEDLHEQRLAQQAPLGTRIKVEEQEAAAPATAAAHVNGGRARGSGGGGSAPPPLARPRPPPRAPLKQEVDVDMEQDE</sequence>